<name>A0A326RVA9_9BACT</name>
<organism evidence="1 2">
    <name type="scientific">Algoriphagus aquaeductus</name>
    <dbReference type="NCBI Taxonomy" id="475299"/>
    <lineage>
        <taxon>Bacteria</taxon>
        <taxon>Pseudomonadati</taxon>
        <taxon>Bacteroidota</taxon>
        <taxon>Cytophagia</taxon>
        <taxon>Cytophagales</taxon>
        <taxon>Cyclobacteriaceae</taxon>
        <taxon>Algoriphagus</taxon>
    </lineage>
</organism>
<reference evidence="1 2" key="1">
    <citation type="submission" date="2018-06" db="EMBL/GenBank/DDBJ databases">
        <title>Genomic Encyclopedia of Archaeal and Bacterial Type Strains, Phase II (KMG-II): from individual species to whole genera.</title>
        <authorList>
            <person name="Goeker M."/>
        </authorList>
    </citation>
    <scope>NUCLEOTIDE SEQUENCE [LARGE SCALE GENOMIC DNA]</scope>
    <source>
        <strain evidence="1 2">T4</strain>
    </source>
</reference>
<evidence type="ECO:0000313" key="1">
    <source>
        <dbReference type="EMBL" id="PZV85454.1"/>
    </source>
</evidence>
<protein>
    <recommendedName>
        <fullName evidence="3">Lipoprotein</fullName>
    </recommendedName>
</protein>
<evidence type="ECO:0000313" key="2">
    <source>
        <dbReference type="Proteomes" id="UP000248917"/>
    </source>
</evidence>
<sequence>MRSCSIIILVLLGLFSCSEDVSREISTDYTVEASLLFQFSRVLSESNYLGNISYQDYFRINSSEIPGCPTIERSLDSRIIVLDYTSSVECTQENKKTRTGKIILDFTLSNTINPSWILEFKDYEFDGSKLSGMRQFKALTSNETEASFENLRIELPKNLSFQVTGKFNHSVSRSNFRPFALSTRGMLEGRDPAGRNFSLMITEPKEQLFACYREGWHQTQTGKESWRVSRGLNTNVTYTTSFQTSTGCNPLVIATLPDGRNYQLNP</sequence>
<comment type="caution">
    <text evidence="1">The sequence shown here is derived from an EMBL/GenBank/DDBJ whole genome shotgun (WGS) entry which is preliminary data.</text>
</comment>
<dbReference type="OrthoDB" id="838897at2"/>
<dbReference type="Proteomes" id="UP000248917">
    <property type="component" value="Unassembled WGS sequence"/>
</dbReference>
<dbReference type="EMBL" id="QKTX01000003">
    <property type="protein sequence ID" value="PZV85454.1"/>
    <property type="molecule type" value="Genomic_DNA"/>
</dbReference>
<evidence type="ECO:0008006" key="3">
    <source>
        <dbReference type="Google" id="ProtNLM"/>
    </source>
</evidence>
<dbReference type="RefSeq" id="WP_146250869.1">
    <property type="nucleotide sequence ID" value="NZ_QKTX01000003.1"/>
</dbReference>
<accession>A0A326RVA9</accession>
<dbReference type="PROSITE" id="PS51257">
    <property type="entry name" value="PROKAR_LIPOPROTEIN"/>
    <property type="match status" value="1"/>
</dbReference>
<dbReference type="AlphaFoldDB" id="A0A326RVA9"/>
<proteinExistence type="predicted"/>
<keyword evidence="2" id="KW-1185">Reference proteome</keyword>
<gene>
    <name evidence="1" type="ORF">CLV31_103246</name>
</gene>